<evidence type="ECO:0000256" key="4">
    <source>
        <dbReference type="ARBA" id="ARBA00022475"/>
    </source>
</evidence>
<dbReference type="EMBL" id="CP011546">
    <property type="protein sequence ID" value="AKK12178.1"/>
    <property type="molecule type" value="Genomic_DNA"/>
</dbReference>
<dbReference type="PANTHER" id="PTHR34979">
    <property type="entry name" value="INNER MEMBRANE PROTEIN YGAZ"/>
    <property type="match status" value="1"/>
</dbReference>
<reference evidence="10" key="2">
    <citation type="submission" date="2015-05" db="EMBL/GenBank/DDBJ databases">
        <title>Complete genome sequence of Corynebacterium uterequi DSM 45634, isolated from the uterus of a maiden mare.</title>
        <authorList>
            <person name="Ruckert C."/>
            <person name="Albersmeier A."/>
            <person name="Winkler A."/>
            <person name="Tauch A."/>
        </authorList>
    </citation>
    <scope>NUCLEOTIDE SEQUENCE [LARGE SCALE GENOMIC DNA]</scope>
    <source>
        <strain evidence="10">DSM 45634</strain>
    </source>
</reference>
<dbReference type="PATRIC" id="fig|1072256.5.peg.2181"/>
<evidence type="ECO:0000256" key="7">
    <source>
        <dbReference type="ARBA" id="ARBA00023136"/>
    </source>
</evidence>
<dbReference type="InterPro" id="IPR011606">
    <property type="entry name" value="Brnchd-chn_aa_trnsp_permease"/>
</dbReference>
<keyword evidence="6 8" id="KW-1133">Transmembrane helix</keyword>
<reference evidence="9 10" key="1">
    <citation type="journal article" date="2015" name="Genome Announc.">
        <title>Virulence Factor Genes Detected in the Complete Genome Sequence of Corynebacterium uterequi DSM 45634, Isolated from the Uterus of a Maiden Mare.</title>
        <authorList>
            <person name="Ruckert C."/>
            <person name="Kriete M."/>
            <person name="Jaenicke S."/>
            <person name="Winkler A."/>
            <person name="Tauch A."/>
        </authorList>
    </citation>
    <scope>NUCLEOTIDE SEQUENCE [LARGE SCALE GENOMIC DNA]</scope>
    <source>
        <strain evidence="9 10">DSM 45634</strain>
    </source>
</reference>
<feature type="transmembrane region" description="Helical" evidence="8">
    <location>
        <begin position="70"/>
        <end position="92"/>
    </location>
</feature>
<evidence type="ECO:0000256" key="5">
    <source>
        <dbReference type="ARBA" id="ARBA00022692"/>
    </source>
</evidence>
<keyword evidence="5 8" id="KW-0812">Transmembrane</keyword>
<feature type="transmembrane region" description="Helical" evidence="8">
    <location>
        <begin position="196"/>
        <end position="226"/>
    </location>
</feature>
<evidence type="ECO:0000256" key="3">
    <source>
        <dbReference type="ARBA" id="ARBA00022448"/>
    </source>
</evidence>
<evidence type="ECO:0000256" key="2">
    <source>
        <dbReference type="ARBA" id="ARBA00010735"/>
    </source>
</evidence>
<feature type="transmembrane region" description="Helical" evidence="8">
    <location>
        <begin position="20"/>
        <end position="38"/>
    </location>
</feature>
<gene>
    <name evidence="9" type="primary">azlC</name>
    <name evidence="9" type="ORF">CUTER_11085</name>
</gene>
<keyword evidence="7 8" id="KW-0472">Membrane</keyword>
<name>A0A0G3HJS8_9CORY</name>
<dbReference type="STRING" id="1072256.CUTER_11085"/>
<evidence type="ECO:0000256" key="8">
    <source>
        <dbReference type="SAM" id="Phobius"/>
    </source>
</evidence>
<comment type="subcellular location">
    <subcellularLocation>
        <location evidence="1">Cell membrane</location>
        <topology evidence="1">Multi-pass membrane protein</topology>
    </subcellularLocation>
</comment>
<proteinExistence type="inferred from homology"/>
<dbReference type="GO" id="GO:0005886">
    <property type="term" value="C:plasma membrane"/>
    <property type="evidence" value="ECO:0007669"/>
    <property type="project" value="UniProtKB-SubCell"/>
</dbReference>
<feature type="transmembrane region" description="Helical" evidence="8">
    <location>
        <begin position="167"/>
        <end position="189"/>
    </location>
</feature>
<dbReference type="KEGG" id="cut:CUTER_11085"/>
<feature type="transmembrane region" description="Helical" evidence="8">
    <location>
        <begin position="140"/>
        <end position="161"/>
    </location>
</feature>
<dbReference type="GO" id="GO:1903785">
    <property type="term" value="P:L-valine transmembrane transport"/>
    <property type="evidence" value="ECO:0007669"/>
    <property type="project" value="TreeGrafter"/>
</dbReference>
<dbReference type="Pfam" id="PF03591">
    <property type="entry name" value="AzlC"/>
    <property type="match status" value="1"/>
</dbReference>
<sequence>MAGATSTTLREAARGVRDVWAVGLGLIPLGVAFGLLVVQMGFAWWWAPIFSIIIYAGSMEYLALGLVTGGASWVTAAVTGLLVNFRHVFYGLTYPRHRIRRRWARAYATYAITDEVYAVTARFGADGLDDDGLPVSSMRLLTITAVAQALWVSSGILGALGGSLADIPWAGLEFALTALFVVLALDAFLSSRDLSLPVIALGCGLFAAVVAPGHLLIVALSAYFGIHVLRFLSPRFDAWLTTPLGGGR</sequence>
<keyword evidence="10" id="KW-1185">Reference proteome</keyword>
<keyword evidence="3" id="KW-0813">Transport</keyword>
<organism evidence="9 10">
    <name type="scientific">Corynebacterium uterequi</name>
    <dbReference type="NCBI Taxonomy" id="1072256"/>
    <lineage>
        <taxon>Bacteria</taxon>
        <taxon>Bacillati</taxon>
        <taxon>Actinomycetota</taxon>
        <taxon>Actinomycetes</taxon>
        <taxon>Mycobacteriales</taxon>
        <taxon>Corynebacteriaceae</taxon>
        <taxon>Corynebacterium</taxon>
    </lineage>
</organism>
<evidence type="ECO:0000313" key="9">
    <source>
        <dbReference type="EMBL" id="AKK12178.1"/>
    </source>
</evidence>
<evidence type="ECO:0000313" key="10">
    <source>
        <dbReference type="Proteomes" id="UP000035548"/>
    </source>
</evidence>
<dbReference type="Proteomes" id="UP000035548">
    <property type="component" value="Chromosome"/>
</dbReference>
<accession>A0A0G3HJS8</accession>
<dbReference type="RefSeq" id="WP_236684725.1">
    <property type="nucleotide sequence ID" value="NZ_CP011546.1"/>
</dbReference>
<dbReference type="PANTHER" id="PTHR34979:SF1">
    <property type="entry name" value="INNER MEMBRANE PROTEIN YGAZ"/>
    <property type="match status" value="1"/>
</dbReference>
<evidence type="ECO:0000256" key="6">
    <source>
        <dbReference type="ARBA" id="ARBA00022989"/>
    </source>
</evidence>
<keyword evidence="4" id="KW-1003">Cell membrane</keyword>
<dbReference type="AlphaFoldDB" id="A0A0G3HJS8"/>
<protein>
    <submittedName>
        <fullName evidence="9">Putative branched-chain amino acid permease (Azaleucine resistance)</fullName>
    </submittedName>
</protein>
<evidence type="ECO:0000256" key="1">
    <source>
        <dbReference type="ARBA" id="ARBA00004651"/>
    </source>
</evidence>
<comment type="similarity">
    <text evidence="2">Belongs to the AzlC family.</text>
</comment>